<reference evidence="9" key="2">
    <citation type="submission" date="2021-05" db="EMBL/GenBank/DDBJ databases">
        <title>Pangenome of Leuconostoc gelidum warrants species status for Leuconostoc gelidum subsp. gasicomitatum.</title>
        <authorList>
            <person name="Johansson P."/>
            <person name="Sade E."/>
            <person name="Hultman J."/>
            <person name="Auvinen P."/>
            <person name="Bjorkroth J."/>
        </authorList>
    </citation>
    <scope>NUCLEOTIDE SEQUENCE</scope>
    <source>
        <strain evidence="9">A.21.4</strain>
    </source>
</reference>
<evidence type="ECO:0000313" key="9">
    <source>
        <dbReference type="EMBL" id="MBZ5962779.1"/>
    </source>
</evidence>
<feature type="transmembrane region" description="Helical" evidence="6">
    <location>
        <begin position="333"/>
        <end position="351"/>
    </location>
</feature>
<evidence type="ECO:0000313" key="8">
    <source>
        <dbReference type="EMBL" id="CUW11627.1"/>
    </source>
</evidence>
<dbReference type="EMBL" id="FBSY01000007">
    <property type="protein sequence ID" value="CUW11627.1"/>
    <property type="molecule type" value="Genomic_DNA"/>
</dbReference>
<keyword evidence="2" id="KW-0813">Transport</keyword>
<dbReference type="GeneID" id="34300676"/>
<keyword evidence="4 6" id="KW-1133">Transmembrane helix</keyword>
<dbReference type="PANTHER" id="PTHR42718">
    <property type="entry name" value="MAJOR FACILITATOR SUPERFAMILY MULTIDRUG TRANSPORTER MFSC"/>
    <property type="match status" value="1"/>
</dbReference>
<feature type="transmembrane region" description="Helical" evidence="6">
    <location>
        <begin position="139"/>
        <end position="157"/>
    </location>
</feature>
<proteinExistence type="predicted"/>
<evidence type="ECO:0000256" key="5">
    <source>
        <dbReference type="ARBA" id="ARBA00023136"/>
    </source>
</evidence>
<dbReference type="SUPFAM" id="SSF103473">
    <property type="entry name" value="MFS general substrate transporter"/>
    <property type="match status" value="1"/>
</dbReference>
<dbReference type="Pfam" id="PF07690">
    <property type="entry name" value="MFS_1"/>
    <property type="match status" value="1"/>
</dbReference>
<evidence type="ECO:0000313" key="11">
    <source>
        <dbReference type="Proteomes" id="UP000752647"/>
    </source>
</evidence>
<gene>
    <name evidence="8" type="ORF">C122C_0963</name>
    <name evidence="9" type="ORF">KIJ12_06430</name>
</gene>
<evidence type="ECO:0000313" key="10">
    <source>
        <dbReference type="Proteomes" id="UP000199271"/>
    </source>
</evidence>
<dbReference type="GO" id="GO:0022857">
    <property type="term" value="F:transmembrane transporter activity"/>
    <property type="evidence" value="ECO:0007669"/>
    <property type="project" value="InterPro"/>
</dbReference>
<dbReference type="Proteomes" id="UP000199271">
    <property type="component" value="Unassembled WGS sequence"/>
</dbReference>
<feature type="transmembrane region" description="Helical" evidence="6">
    <location>
        <begin position="169"/>
        <end position="188"/>
    </location>
</feature>
<evidence type="ECO:0000256" key="3">
    <source>
        <dbReference type="ARBA" id="ARBA00022692"/>
    </source>
</evidence>
<evidence type="ECO:0000256" key="6">
    <source>
        <dbReference type="SAM" id="Phobius"/>
    </source>
</evidence>
<protein>
    <submittedName>
        <fullName evidence="9">MFS transporter</fullName>
    </submittedName>
</protein>
<dbReference type="InterPro" id="IPR020846">
    <property type="entry name" value="MFS_dom"/>
</dbReference>
<feature type="transmembrane region" description="Helical" evidence="6">
    <location>
        <begin position="261"/>
        <end position="281"/>
    </location>
</feature>
<comment type="caution">
    <text evidence="9">The sequence shown here is derived from an EMBL/GenBank/DDBJ whole genome shotgun (WGS) entry which is preliminary data.</text>
</comment>
<evidence type="ECO:0000256" key="1">
    <source>
        <dbReference type="ARBA" id="ARBA00004651"/>
    </source>
</evidence>
<evidence type="ECO:0000256" key="4">
    <source>
        <dbReference type="ARBA" id="ARBA00022989"/>
    </source>
</evidence>
<dbReference type="InterPro" id="IPR011701">
    <property type="entry name" value="MFS"/>
</dbReference>
<feature type="transmembrane region" description="Helical" evidence="6">
    <location>
        <begin position="439"/>
        <end position="460"/>
    </location>
</feature>
<feature type="domain" description="Major facilitator superfamily (MFS) profile" evidence="7">
    <location>
        <begin position="11"/>
        <end position="463"/>
    </location>
</feature>
<comment type="subcellular location">
    <subcellularLocation>
        <location evidence="1">Cell membrane</location>
        <topology evidence="1">Multi-pass membrane protein</topology>
    </subcellularLocation>
</comment>
<feature type="transmembrane region" description="Helical" evidence="6">
    <location>
        <begin position="12"/>
        <end position="33"/>
    </location>
</feature>
<feature type="transmembrane region" description="Helical" evidence="6">
    <location>
        <begin position="357"/>
        <end position="375"/>
    </location>
</feature>
<dbReference type="RefSeq" id="WP_013231831.1">
    <property type="nucleotide sequence ID" value="NZ_BPKT01000007.1"/>
</dbReference>
<organism evidence="9 11">
    <name type="scientific">Leuconostoc gasicomitatum</name>
    <dbReference type="NCBI Taxonomy" id="115778"/>
    <lineage>
        <taxon>Bacteria</taxon>
        <taxon>Bacillati</taxon>
        <taxon>Bacillota</taxon>
        <taxon>Bacilli</taxon>
        <taxon>Lactobacillales</taxon>
        <taxon>Lactobacillaceae</taxon>
        <taxon>Leuconostoc</taxon>
        <taxon>Leuconostoc gelidum group</taxon>
    </lineage>
</organism>
<dbReference type="PROSITE" id="PS50850">
    <property type="entry name" value="MFS"/>
    <property type="match status" value="1"/>
</dbReference>
<feature type="transmembrane region" description="Helical" evidence="6">
    <location>
        <begin position="53"/>
        <end position="72"/>
    </location>
</feature>
<name>A0A9Q3SXQ2_9LACO</name>
<dbReference type="Gene3D" id="1.20.1250.20">
    <property type="entry name" value="MFS general substrate transporter like domains"/>
    <property type="match status" value="2"/>
</dbReference>
<feature type="transmembrane region" description="Helical" evidence="6">
    <location>
        <begin position="84"/>
        <end position="104"/>
    </location>
</feature>
<keyword evidence="5 6" id="KW-0472">Membrane</keyword>
<sequence length="466" mass="50476">MPKLEGELSTRLILSVVSIGLLGFSDIMLETALNVSFPLLMTEFDVTSSTVQWLTSGVILLTSMVVILSPWLKQRFTNRSQFMVATVISIVGVLIDAVSSNFGLTLFGRLLQGIGGGVGMPLMYNVIFEQVPENKRGTMVGIGSLIISFAPAIGPAFGGYLTQNFGWRTVFWVVLPVQIGSLVIGWFTIKQVSRLTKEKLDLIGWVLLSAFFVAGIFVIERISSHGVTNITSVALLLMMFGGIGGYLLYAPHVVNPLLNPAIFKFKIFSLSITASFITQVVNLTFNYALPMTIQMVLFQNSQVAGLTLLPGALGYALMAIISGRLYDRYGARLPIMIGLVLILIGTIMMAVLPISLYGMLFSFLVIQLGSGFWFGNNMTNAISHVPTNYQSAGNSIFTATNNYSAAVGIALAAGIISIFQKHADSADRLITATHLGATWLFRIDVFLIVLAAIFSVRVLTSVNKKG</sequence>
<keyword evidence="3 6" id="KW-0812">Transmembrane</keyword>
<reference evidence="8 10" key="1">
    <citation type="submission" date="2015-12" db="EMBL/GenBank/DDBJ databases">
        <authorList>
            <person name="Andreevskaya M."/>
        </authorList>
    </citation>
    <scope>NUCLEOTIDE SEQUENCE [LARGE SCALE GENOMIC DNA]</scope>
    <source>
        <strain evidence="8 10">C122c</strain>
    </source>
</reference>
<keyword evidence="10" id="KW-1185">Reference proteome</keyword>
<dbReference type="Proteomes" id="UP000752647">
    <property type="component" value="Unassembled WGS sequence"/>
</dbReference>
<feature type="transmembrane region" description="Helical" evidence="6">
    <location>
        <begin position="110"/>
        <end position="127"/>
    </location>
</feature>
<feature type="transmembrane region" description="Helical" evidence="6">
    <location>
        <begin position="396"/>
        <end position="419"/>
    </location>
</feature>
<dbReference type="OMA" id="GQFNAKW"/>
<feature type="transmembrane region" description="Helical" evidence="6">
    <location>
        <begin position="200"/>
        <end position="218"/>
    </location>
</feature>
<dbReference type="EMBL" id="JAHBFI010000016">
    <property type="protein sequence ID" value="MBZ5962779.1"/>
    <property type="molecule type" value="Genomic_DNA"/>
</dbReference>
<evidence type="ECO:0000259" key="7">
    <source>
        <dbReference type="PROSITE" id="PS50850"/>
    </source>
</evidence>
<dbReference type="GO" id="GO:0005886">
    <property type="term" value="C:plasma membrane"/>
    <property type="evidence" value="ECO:0007669"/>
    <property type="project" value="UniProtKB-SubCell"/>
</dbReference>
<feature type="transmembrane region" description="Helical" evidence="6">
    <location>
        <begin position="230"/>
        <end position="249"/>
    </location>
</feature>
<dbReference type="PRINTS" id="PR01036">
    <property type="entry name" value="TCRTETB"/>
</dbReference>
<dbReference type="InterPro" id="IPR036259">
    <property type="entry name" value="MFS_trans_sf"/>
</dbReference>
<dbReference type="PANTHER" id="PTHR42718:SF9">
    <property type="entry name" value="MAJOR FACILITATOR SUPERFAMILY MULTIDRUG TRANSPORTER MFSC"/>
    <property type="match status" value="1"/>
</dbReference>
<dbReference type="AlphaFoldDB" id="A0A9Q3SXQ2"/>
<feature type="transmembrane region" description="Helical" evidence="6">
    <location>
        <begin position="301"/>
        <end position="321"/>
    </location>
</feature>
<evidence type="ECO:0000256" key="2">
    <source>
        <dbReference type="ARBA" id="ARBA00022448"/>
    </source>
</evidence>
<accession>A0A9Q3SXQ2</accession>